<proteinExistence type="inferred from homology"/>
<comment type="caution">
    <text evidence="10">The sequence shown here is derived from an EMBL/GenBank/DDBJ whole genome shotgun (WGS) entry which is preliminary data.</text>
</comment>
<sequence length="1036" mass="116135">MIKKSKLFLVAGALLFVHHPIQASVDTFLSHKIDLQVSVRGKVVDERGSPVQGATVLVVGTSTSVVTDSDGSFSLQAKLGDQVRITYLGYQDVMRRVEGTEMTVTMSGNNQSLDEVIVVGYGTTTRRSVVGAVDQINAKAIENRPVANTMQALQGASPSLNIQQRSMDPNSNTMNINIRGISTLNSNAPLVVIDGLITDVGALNKLNPMDIENVSVLKDAGTAAIYGSRSANGVVLVTTKSGKRNQRPRVNLSSLVGAQDPQILFNPVQGYQNATLKNLALTNVGKDPEFTPDQIQDLYNNRDVEQWNYDQIMKTALQQNHNVTVSGGGESSTYLFSGGFLDQRSNFVGNNDYGIKRYNLRSNMSTEYGIFKLNTIVSYARNNGLSSTASNAIINSSRIPPYYYYRMQADNGRYLINNALTDQNPLAELRDGGYIKSDNDFFNANVALDVRLMDGLKLRGVFGADINADHRFIRRIQVPLYAIADAERPSVNVNSTRNTEDFNEKRTLLNYQLLLDYNKTFGNHELKGLFGATNESETSRINEIKYRFTDPILGTPTTGTEFDPSSRSSLDGTREINITSLIGRLNYAYAQRYFLEVTARYDGSSRFARAYRWGFFPSVSAGWRISEESFMQAYNERVGDLKLRASYGVLGNQDMDPYQFLTRYEPFNNSYGFNNTAVSGAGFRIGTDDLQWERTNNFNMGVDASFLQNRLTASFDYFHKLTSEILLTPSIPSVFGTVLNKKNIGKMKNQGWELVLAYNMRTGEAQHSFAANVGDTYNEVTYFEGKEQFSETDRIRKIIREGLPVNSYYGYRVQGYFQNMQEIETAALPVGTSSSDLQPGDVRYIDRNNDGVIDSKDRFVLGHGFPRVTFGFTYDLKFKNFDFSMFWQGVGKRDMMVRGELVEPFHENYSFAIYQHQLDYWTPTNTDAAWPRLTAAGSASTSNNYQMESDIYLFDGRYARLKNLQVGYSLPQSWSNRLHLQRARIFANAQNLLTLSMNSWIDPESSEFDGNMGGSANSARNYPTLKYYGLGLDIQF</sequence>
<dbReference type="SUPFAM" id="SSF56935">
    <property type="entry name" value="Porins"/>
    <property type="match status" value="1"/>
</dbReference>
<organism evidence="10 11">
    <name type="scientific">Sphingobacterium deserti</name>
    <dbReference type="NCBI Taxonomy" id="1229276"/>
    <lineage>
        <taxon>Bacteria</taxon>
        <taxon>Pseudomonadati</taxon>
        <taxon>Bacteroidota</taxon>
        <taxon>Sphingobacteriia</taxon>
        <taxon>Sphingobacteriales</taxon>
        <taxon>Sphingobacteriaceae</taxon>
        <taxon>Sphingobacterium</taxon>
    </lineage>
</organism>
<dbReference type="EMBL" id="JJMU01000066">
    <property type="protein sequence ID" value="KGE12614.1"/>
    <property type="molecule type" value="Genomic_DNA"/>
</dbReference>
<evidence type="ECO:0000256" key="5">
    <source>
        <dbReference type="ARBA" id="ARBA00023136"/>
    </source>
</evidence>
<evidence type="ECO:0000313" key="10">
    <source>
        <dbReference type="EMBL" id="KGE12614.1"/>
    </source>
</evidence>
<evidence type="ECO:0000256" key="7">
    <source>
        <dbReference type="PROSITE-ProRule" id="PRU01360"/>
    </source>
</evidence>
<dbReference type="InterPro" id="IPR008969">
    <property type="entry name" value="CarboxyPept-like_regulatory"/>
</dbReference>
<dbReference type="Pfam" id="PF07715">
    <property type="entry name" value="Plug"/>
    <property type="match status" value="1"/>
</dbReference>
<dbReference type="Proteomes" id="UP000031802">
    <property type="component" value="Unassembled WGS sequence"/>
</dbReference>
<dbReference type="PROSITE" id="PS52016">
    <property type="entry name" value="TONB_DEPENDENT_REC_3"/>
    <property type="match status" value="1"/>
</dbReference>
<feature type="signal peptide" evidence="8">
    <location>
        <begin position="1"/>
        <end position="23"/>
    </location>
</feature>
<keyword evidence="3 7" id="KW-1134">Transmembrane beta strand</keyword>
<evidence type="ECO:0000256" key="3">
    <source>
        <dbReference type="ARBA" id="ARBA00022452"/>
    </source>
</evidence>
<evidence type="ECO:0000256" key="6">
    <source>
        <dbReference type="ARBA" id="ARBA00023237"/>
    </source>
</evidence>
<evidence type="ECO:0000256" key="8">
    <source>
        <dbReference type="SAM" id="SignalP"/>
    </source>
</evidence>
<feature type="domain" description="TonB-dependent receptor plug" evidence="9">
    <location>
        <begin position="127"/>
        <end position="234"/>
    </location>
</feature>
<evidence type="ECO:0000259" key="9">
    <source>
        <dbReference type="Pfam" id="PF07715"/>
    </source>
</evidence>
<dbReference type="NCBIfam" id="TIGR04056">
    <property type="entry name" value="OMP_RagA_SusC"/>
    <property type="match status" value="1"/>
</dbReference>
<keyword evidence="6 7" id="KW-0998">Cell outer membrane</keyword>
<dbReference type="InterPro" id="IPR039426">
    <property type="entry name" value="TonB-dep_rcpt-like"/>
</dbReference>
<dbReference type="OrthoDB" id="899266at2"/>
<dbReference type="Gene3D" id="2.170.130.10">
    <property type="entry name" value="TonB-dependent receptor, plug domain"/>
    <property type="match status" value="1"/>
</dbReference>
<dbReference type="InterPro" id="IPR012910">
    <property type="entry name" value="Plug_dom"/>
</dbReference>
<comment type="similarity">
    <text evidence="7">Belongs to the TonB-dependent receptor family.</text>
</comment>
<keyword evidence="4 7" id="KW-0812">Transmembrane</keyword>
<gene>
    <name evidence="10" type="ORF">DI53_3654</name>
</gene>
<keyword evidence="11" id="KW-1185">Reference proteome</keyword>
<dbReference type="NCBIfam" id="TIGR04057">
    <property type="entry name" value="SusC_RagA_signa"/>
    <property type="match status" value="1"/>
</dbReference>
<keyword evidence="5 7" id="KW-0472">Membrane</keyword>
<dbReference type="Gene3D" id="2.60.40.1120">
    <property type="entry name" value="Carboxypeptidase-like, regulatory domain"/>
    <property type="match status" value="1"/>
</dbReference>
<evidence type="ECO:0000256" key="4">
    <source>
        <dbReference type="ARBA" id="ARBA00022692"/>
    </source>
</evidence>
<evidence type="ECO:0000256" key="1">
    <source>
        <dbReference type="ARBA" id="ARBA00004571"/>
    </source>
</evidence>
<keyword evidence="2 7" id="KW-0813">Transport</keyword>
<dbReference type="Gene3D" id="2.40.170.20">
    <property type="entry name" value="TonB-dependent receptor, beta-barrel domain"/>
    <property type="match status" value="1"/>
</dbReference>
<name>A0A0B8T572_9SPHI</name>
<reference evidence="10 11" key="2">
    <citation type="journal article" date="2015" name="PLoS ONE">
        <title>Whole-Genome Optical Mapping and Finished Genome Sequence of Sphingobacterium deserti sp. nov., a New Species Isolated from the Western Desert of China.</title>
        <authorList>
            <person name="Teng C."/>
            <person name="Zhou Z."/>
            <person name="Molnar I."/>
            <person name="Li X."/>
            <person name="Tang R."/>
            <person name="Chen M."/>
            <person name="Wang L."/>
            <person name="Su S."/>
            <person name="Zhang W."/>
            <person name="Lin M."/>
        </authorList>
    </citation>
    <scope>NUCLEOTIDE SEQUENCE [LARGE SCALE GENOMIC DNA]</scope>
    <source>
        <strain evidence="11">ACCC05744</strain>
    </source>
</reference>
<comment type="subcellular location">
    <subcellularLocation>
        <location evidence="1 7">Cell outer membrane</location>
        <topology evidence="1 7">Multi-pass membrane protein</topology>
    </subcellularLocation>
</comment>
<protein>
    <recommendedName>
        <fullName evidence="9">TonB-dependent receptor plug domain-containing protein</fullName>
    </recommendedName>
</protein>
<dbReference type="eggNOG" id="COG1629">
    <property type="taxonomic scope" value="Bacteria"/>
</dbReference>
<dbReference type="GO" id="GO:0009279">
    <property type="term" value="C:cell outer membrane"/>
    <property type="evidence" value="ECO:0007669"/>
    <property type="project" value="UniProtKB-SubCell"/>
</dbReference>
<feature type="chain" id="PRO_5002138670" description="TonB-dependent receptor plug domain-containing protein" evidence="8">
    <location>
        <begin position="24"/>
        <end position="1036"/>
    </location>
</feature>
<keyword evidence="8" id="KW-0732">Signal</keyword>
<dbReference type="AlphaFoldDB" id="A0A0B8T572"/>
<evidence type="ECO:0000256" key="2">
    <source>
        <dbReference type="ARBA" id="ARBA00022448"/>
    </source>
</evidence>
<dbReference type="InterPro" id="IPR023996">
    <property type="entry name" value="TonB-dep_OMP_SusC/RagA"/>
</dbReference>
<dbReference type="SUPFAM" id="SSF49464">
    <property type="entry name" value="Carboxypeptidase regulatory domain-like"/>
    <property type="match status" value="1"/>
</dbReference>
<dbReference type="InterPro" id="IPR023997">
    <property type="entry name" value="TonB-dep_OMP_SusC/RagA_CS"/>
</dbReference>
<evidence type="ECO:0000313" key="11">
    <source>
        <dbReference type="Proteomes" id="UP000031802"/>
    </source>
</evidence>
<reference evidence="11" key="1">
    <citation type="submission" date="2014-04" db="EMBL/GenBank/DDBJ databases">
        <title>Whole-Genome optical mapping and complete genome sequence of Sphingobacterium deserti sp. nov., a new spaces isolated from desert in the west of China.</title>
        <authorList>
            <person name="Teng C."/>
            <person name="Zhou Z."/>
            <person name="Li X."/>
            <person name="Chen M."/>
            <person name="Lin M."/>
            <person name="Wang L."/>
            <person name="Su S."/>
            <person name="Zhang C."/>
            <person name="Zhang W."/>
        </authorList>
    </citation>
    <scope>NUCLEOTIDE SEQUENCE [LARGE SCALE GENOMIC DNA]</scope>
    <source>
        <strain evidence="11">ACCC05744</strain>
    </source>
</reference>
<dbReference type="RefSeq" id="WP_037503032.1">
    <property type="nucleotide sequence ID" value="NZ_JJMU01000066.1"/>
</dbReference>
<dbReference type="Pfam" id="PF13715">
    <property type="entry name" value="CarbopepD_reg_2"/>
    <property type="match status" value="1"/>
</dbReference>
<dbReference type="InterPro" id="IPR036942">
    <property type="entry name" value="Beta-barrel_TonB_sf"/>
</dbReference>
<dbReference type="STRING" id="1229276.DI53_3654"/>
<accession>A0A0B8T572</accession>
<dbReference type="InterPro" id="IPR037066">
    <property type="entry name" value="Plug_dom_sf"/>
</dbReference>
<dbReference type="PATRIC" id="fig|1229276.3.peg.3776"/>